<protein>
    <submittedName>
        <fullName evidence="1">Uncharacterized protein</fullName>
    </submittedName>
</protein>
<gene>
    <name evidence="1" type="ORF">SAMN05192569_10593</name>
</gene>
<evidence type="ECO:0000313" key="1">
    <source>
        <dbReference type="EMBL" id="SFA55229.1"/>
    </source>
</evidence>
<accession>A0A1I0TTV4</accession>
<dbReference type="EMBL" id="FOJS01000059">
    <property type="protein sequence ID" value="SFA55229.1"/>
    <property type="molecule type" value="Genomic_DNA"/>
</dbReference>
<proteinExistence type="predicted"/>
<organism evidence="1 2">
    <name type="scientific">Parageobacillus thermantarcticus</name>
    <dbReference type="NCBI Taxonomy" id="186116"/>
    <lineage>
        <taxon>Bacteria</taxon>
        <taxon>Bacillati</taxon>
        <taxon>Bacillota</taxon>
        <taxon>Bacilli</taxon>
        <taxon>Bacillales</taxon>
        <taxon>Anoxybacillaceae</taxon>
        <taxon>Parageobacillus</taxon>
    </lineage>
</organism>
<keyword evidence="2" id="KW-1185">Reference proteome</keyword>
<name>A0A1I0TTV4_9BACL</name>
<reference evidence="2" key="1">
    <citation type="submission" date="2016-10" db="EMBL/GenBank/DDBJ databases">
        <authorList>
            <person name="Varghese N."/>
            <person name="Submissions S."/>
        </authorList>
    </citation>
    <scope>NUCLEOTIDE SEQUENCE [LARGE SCALE GENOMIC DNA]</scope>
    <source>
        <strain evidence="2">M1</strain>
    </source>
</reference>
<sequence>MAMFENSDIFILKSYKNRLIIRSEVHFRVYYTEMTHPFEIEFEEVFIHAKIYDCR</sequence>
<dbReference type="Proteomes" id="UP000198650">
    <property type="component" value="Unassembled WGS sequence"/>
</dbReference>
<dbReference type="AlphaFoldDB" id="A0A1I0TTV4"/>
<evidence type="ECO:0000313" key="2">
    <source>
        <dbReference type="Proteomes" id="UP000198650"/>
    </source>
</evidence>
<dbReference type="STRING" id="186116.SAMN05192569_10593"/>